<comment type="subcellular location">
    <subcellularLocation>
        <location evidence="1">Membrane</location>
        <topology evidence="1">Multi-pass membrane protein</topology>
    </subcellularLocation>
</comment>
<dbReference type="InterPro" id="IPR052599">
    <property type="entry name" value="SLC43A_AATransporter"/>
</dbReference>
<evidence type="ECO:0000313" key="9">
    <source>
        <dbReference type="Proteomes" id="UP000095192"/>
    </source>
</evidence>
<dbReference type="GeneID" id="34618534"/>
<dbReference type="GO" id="GO:0022857">
    <property type="term" value="F:transmembrane transporter activity"/>
    <property type="evidence" value="ECO:0007669"/>
    <property type="project" value="InterPro"/>
</dbReference>
<dbReference type="VEuPathDB" id="ToxoDB:cyc_01540"/>
<gene>
    <name evidence="8" type="ORF">cyc_01540</name>
</gene>
<keyword evidence="5" id="KW-0029">Amino-acid transport</keyword>
<dbReference type="Pfam" id="PF07690">
    <property type="entry name" value="MFS_1"/>
    <property type="match status" value="1"/>
</dbReference>
<dbReference type="Gene3D" id="1.20.1250.20">
    <property type="entry name" value="MFS general substrate transporter like domains"/>
    <property type="match status" value="1"/>
</dbReference>
<evidence type="ECO:0000256" key="4">
    <source>
        <dbReference type="ARBA" id="ARBA00022692"/>
    </source>
</evidence>
<keyword evidence="4" id="KW-0812">Transmembrane</keyword>
<dbReference type="GO" id="GO:0006865">
    <property type="term" value="P:amino acid transport"/>
    <property type="evidence" value="ECO:0007669"/>
    <property type="project" value="UniProtKB-KW"/>
</dbReference>
<evidence type="ECO:0000313" key="8">
    <source>
        <dbReference type="EMBL" id="OEH79226.1"/>
    </source>
</evidence>
<dbReference type="InterPro" id="IPR036259">
    <property type="entry name" value="MFS_trans_sf"/>
</dbReference>
<evidence type="ECO:0000256" key="5">
    <source>
        <dbReference type="ARBA" id="ARBA00022970"/>
    </source>
</evidence>
<keyword evidence="9" id="KW-1185">Reference proteome</keyword>
<name>A0A1D3D703_9EIME</name>
<proteinExistence type="inferred from homology"/>
<evidence type="ECO:0000256" key="1">
    <source>
        <dbReference type="ARBA" id="ARBA00004141"/>
    </source>
</evidence>
<dbReference type="PANTHER" id="PTHR20772">
    <property type="entry name" value="PROTEIN FMP42"/>
    <property type="match status" value="1"/>
</dbReference>
<keyword evidence="3" id="KW-0813">Transport</keyword>
<keyword evidence="6" id="KW-1133">Transmembrane helix</keyword>
<sequence length="497" mass="53706">MDQLTETGAPVKPPKRVAGSQPRIHPYLLICILCLYCLLAGPVYFNWTPIADSLFQSNAFLWRCTPDELAGPSPAHSYSPRCAAQELAVNSLFMVASSSHFFCSFLGGLFLDLLGPCITGMVGTGIMLIGWVLLATSSQAFNAYTFAAVLIGMSVDMAFFPCLSAANLFPKNGSTVIAILGCFRSLSFVVPLGIRAAVVQYGVGSSMQALLVYAGLFLSLCFLVAVFLLPSKPFSTPQEQQEEQMHQKPQALTDSSTSDHREGSDRTESAVDGGAVRNRQSFMERASMRLYSFRAECCSAAYLPLLLLFSFLLTNIIFFVPSASHLLPAAYVANQVIQTFSFLPCPFLGMLADKVGILPVMHLTNLCGLLCYVCTVVPGIPAATVLQYLASILFAVQVSFFMSQLYCYASVTFSQENLGKLVGLVCATAGLVSLVSGPMRAYALDNGFLPMCLVAISLATCNVAILVFLHVVQYRKQKRERSNKTKVAAGDLEAATQ</sequence>
<dbReference type="Proteomes" id="UP000095192">
    <property type="component" value="Unassembled WGS sequence"/>
</dbReference>
<dbReference type="SUPFAM" id="SSF103473">
    <property type="entry name" value="MFS general substrate transporter"/>
    <property type="match status" value="1"/>
</dbReference>
<dbReference type="OrthoDB" id="329617at2759"/>
<organism evidence="8 9">
    <name type="scientific">Cyclospora cayetanensis</name>
    <dbReference type="NCBI Taxonomy" id="88456"/>
    <lineage>
        <taxon>Eukaryota</taxon>
        <taxon>Sar</taxon>
        <taxon>Alveolata</taxon>
        <taxon>Apicomplexa</taxon>
        <taxon>Conoidasida</taxon>
        <taxon>Coccidia</taxon>
        <taxon>Eucoccidiorida</taxon>
        <taxon>Eimeriorina</taxon>
        <taxon>Eimeriidae</taxon>
        <taxon>Cyclospora</taxon>
    </lineage>
</organism>
<accession>A0A1D3D703</accession>
<dbReference type="VEuPathDB" id="ToxoDB:LOC34618534"/>
<dbReference type="AlphaFoldDB" id="A0A1D3D703"/>
<evidence type="ECO:0000256" key="2">
    <source>
        <dbReference type="ARBA" id="ARBA00006595"/>
    </source>
</evidence>
<keyword evidence="7" id="KW-0472">Membrane</keyword>
<reference evidence="8 9" key="1">
    <citation type="journal article" date="2016" name="BMC Genomics">
        <title>Comparative genomics reveals Cyclospora cayetanensis possesses coccidia-like metabolism and invasion components but unique surface antigens.</title>
        <authorList>
            <person name="Liu S."/>
            <person name="Wang L."/>
            <person name="Zheng H."/>
            <person name="Xu Z."/>
            <person name="Roellig D.M."/>
            <person name="Li N."/>
            <person name="Frace M.A."/>
            <person name="Tang K."/>
            <person name="Arrowood M.J."/>
            <person name="Moss D.M."/>
            <person name="Zhang L."/>
            <person name="Feng Y."/>
            <person name="Xiao L."/>
        </authorList>
    </citation>
    <scope>NUCLEOTIDE SEQUENCE [LARGE SCALE GENOMIC DNA]</scope>
    <source>
        <strain evidence="8 9">CHN_HEN01</strain>
    </source>
</reference>
<comment type="caution">
    <text evidence="8">The sequence shown here is derived from an EMBL/GenBank/DDBJ whole genome shotgun (WGS) entry which is preliminary data.</text>
</comment>
<evidence type="ECO:0000256" key="7">
    <source>
        <dbReference type="ARBA" id="ARBA00023136"/>
    </source>
</evidence>
<dbReference type="InterPro" id="IPR011701">
    <property type="entry name" value="MFS"/>
</dbReference>
<dbReference type="GO" id="GO:0016020">
    <property type="term" value="C:membrane"/>
    <property type="evidence" value="ECO:0007669"/>
    <property type="project" value="UniProtKB-SubCell"/>
</dbReference>
<evidence type="ECO:0000256" key="3">
    <source>
        <dbReference type="ARBA" id="ARBA00022448"/>
    </source>
</evidence>
<dbReference type="EMBL" id="JROU02000464">
    <property type="protein sequence ID" value="OEH79226.1"/>
    <property type="molecule type" value="Genomic_DNA"/>
</dbReference>
<protein>
    <submittedName>
        <fullName evidence="8">Major facilitator family protein</fullName>
    </submittedName>
</protein>
<dbReference type="PANTHER" id="PTHR20772:SF2">
    <property type="entry name" value="PROTEIN FMP42"/>
    <property type="match status" value="1"/>
</dbReference>
<evidence type="ECO:0000256" key="6">
    <source>
        <dbReference type="ARBA" id="ARBA00022989"/>
    </source>
</evidence>
<comment type="similarity">
    <text evidence="2">Belongs to the SLC43A transporter (TC 2.A.1.44) family.</text>
</comment>